<comment type="caution">
    <text evidence="4">The sequence shown here is derived from an EMBL/GenBank/DDBJ whole genome shotgun (WGS) entry which is preliminary data.</text>
</comment>
<dbReference type="EMBL" id="MDEN01000054">
    <property type="protein sequence ID" value="OCX24654.1"/>
    <property type="molecule type" value="Genomic_DNA"/>
</dbReference>
<dbReference type="PANTHER" id="PTHR21015">
    <property type="entry name" value="UDP-N-ACETYLGLUCOSAMINE--N-ACETYLMURAMYL-(PENTAPEPTIDE) PYROPHOSPHORYL-UNDECAPRENOL N-ACETYLGLUCOSAMINE TRANSFERASE 1"/>
    <property type="match status" value="1"/>
</dbReference>
<dbReference type="Gene3D" id="3.40.50.2000">
    <property type="entry name" value="Glycogen Phosphorylase B"/>
    <property type="match status" value="1"/>
</dbReference>
<dbReference type="PANTHER" id="PTHR21015:SF22">
    <property type="entry name" value="GLYCOSYLTRANSFERASE"/>
    <property type="match status" value="1"/>
</dbReference>
<dbReference type="InterPro" id="IPR020023">
    <property type="entry name" value="PseG"/>
</dbReference>
<dbReference type="AlphaFoldDB" id="A0A1C2EC59"/>
<dbReference type="SUPFAM" id="SSF53756">
    <property type="entry name" value="UDP-Glycosyltransferase/glycogen phosphorylase"/>
    <property type="match status" value="1"/>
</dbReference>
<feature type="binding site" evidence="2">
    <location>
        <position position="170"/>
    </location>
    <ligand>
        <name>substrate</name>
    </ligand>
</feature>
<dbReference type="OrthoDB" id="9788924at2"/>
<dbReference type="NCBIfam" id="TIGR03590">
    <property type="entry name" value="PseG"/>
    <property type="match status" value="1"/>
</dbReference>
<feature type="binding site" evidence="2">
    <location>
        <position position="268"/>
    </location>
    <ligand>
        <name>substrate</name>
    </ligand>
</feature>
<reference evidence="4 5" key="1">
    <citation type="submission" date="2016-08" db="EMBL/GenBank/DDBJ databases">
        <title>Whole genome sequence of Pseudomonas graminis strain UASWS1507, a potential biological control agent for agriculture.</title>
        <authorList>
            <person name="Crovadore J."/>
            <person name="Calmin G."/>
            <person name="Chablais R."/>
            <person name="Cochard B."/>
            <person name="Lefort F."/>
        </authorList>
    </citation>
    <scope>NUCLEOTIDE SEQUENCE [LARGE SCALE GENOMIC DNA]</scope>
    <source>
        <strain evidence="4 5">UASWS1507</strain>
    </source>
</reference>
<protein>
    <submittedName>
        <fullName evidence="4">UDP-2,4-diacetamido-2,4, 6-trideoxy-beta-L-altropyranose hydrolase</fullName>
    </submittedName>
</protein>
<evidence type="ECO:0000313" key="4">
    <source>
        <dbReference type="EMBL" id="OCX24654.1"/>
    </source>
</evidence>
<dbReference type="GO" id="GO:0016758">
    <property type="term" value="F:hexosyltransferase activity"/>
    <property type="evidence" value="ECO:0007669"/>
    <property type="project" value="InterPro"/>
</dbReference>
<sequence>MRVLIRADASVTIGSGHIARCLTLANTLRADGADVRFACRELPGHLLQRLADQGYVAYALPARYGAQEDQDIEAALPWQADLSALAEELEDEPLFDWLIVDHYGLDARWETAARGLADRVMAIDDLANRPHSVEVLLDQNYSAQALNQPYAPWIDRECQAFLGPRFALLRDEFQCDPIAIKPRVERVLVNFGGFDAAGQVYATMLALQGFDDLQVDFVAGLHNPHWAAMSDLAASRPEWHLHTLTGDFFALMQAADLFIGAGGGTTWERAALGLPTICISVANNQQLNAQLLAEAGVHVYLGPHVQLEAGRLRDAIGQLWGDAALRRSFAEQSRLLVDGRGARRIADALAALVNPDSPATAVTRQGA</sequence>
<evidence type="ECO:0000259" key="3">
    <source>
        <dbReference type="Pfam" id="PF04101"/>
    </source>
</evidence>
<name>A0A1C2EC59_9PSED</name>
<feature type="active site" description="Proton acceptor" evidence="1">
    <location>
        <position position="17"/>
    </location>
</feature>
<keyword evidence="4" id="KW-0378">Hydrolase</keyword>
<organism evidence="4 5">
    <name type="scientific">Pseudomonas graminis</name>
    <dbReference type="NCBI Taxonomy" id="158627"/>
    <lineage>
        <taxon>Bacteria</taxon>
        <taxon>Pseudomonadati</taxon>
        <taxon>Pseudomonadota</taxon>
        <taxon>Gammaproteobacteria</taxon>
        <taxon>Pseudomonadales</taxon>
        <taxon>Pseudomonadaceae</taxon>
        <taxon>Pseudomonas</taxon>
    </lineage>
</organism>
<feature type="domain" description="Glycosyl transferase family 28 C-terminal" evidence="3">
    <location>
        <begin position="250"/>
        <end position="301"/>
    </location>
</feature>
<evidence type="ECO:0000256" key="2">
    <source>
        <dbReference type="PIRSR" id="PIRSR620023-2"/>
    </source>
</evidence>
<dbReference type="Proteomes" id="UP000095143">
    <property type="component" value="Unassembled WGS sequence"/>
</dbReference>
<dbReference type="Pfam" id="PF04101">
    <property type="entry name" value="Glyco_tran_28_C"/>
    <property type="match status" value="1"/>
</dbReference>
<evidence type="ECO:0000313" key="5">
    <source>
        <dbReference type="Proteomes" id="UP000095143"/>
    </source>
</evidence>
<dbReference type="InterPro" id="IPR007235">
    <property type="entry name" value="Glyco_trans_28_C"/>
</dbReference>
<gene>
    <name evidence="4" type="ORF">BBI10_05010</name>
</gene>
<dbReference type="GO" id="GO:0016787">
    <property type="term" value="F:hydrolase activity"/>
    <property type="evidence" value="ECO:0007669"/>
    <property type="project" value="UniProtKB-KW"/>
</dbReference>
<accession>A0A1C2EC59</accession>
<dbReference type="Gene3D" id="3.40.50.11190">
    <property type="match status" value="1"/>
</dbReference>
<proteinExistence type="predicted"/>
<evidence type="ECO:0000256" key="1">
    <source>
        <dbReference type="PIRSR" id="PIRSR620023-1"/>
    </source>
</evidence>